<feature type="region of interest" description="Disordered" evidence="1">
    <location>
        <begin position="42"/>
        <end position="63"/>
    </location>
</feature>
<feature type="compositionally biased region" description="Basic and acidic residues" evidence="1">
    <location>
        <begin position="42"/>
        <end position="53"/>
    </location>
</feature>
<dbReference type="PANTHER" id="PTHR48462:SF1">
    <property type="entry name" value="PROTEIN, PUTATIVE-RELATED"/>
    <property type="match status" value="1"/>
</dbReference>
<organism evidence="2 3">
    <name type="scientific">Prorocentrum cordatum</name>
    <dbReference type="NCBI Taxonomy" id="2364126"/>
    <lineage>
        <taxon>Eukaryota</taxon>
        <taxon>Sar</taxon>
        <taxon>Alveolata</taxon>
        <taxon>Dinophyceae</taxon>
        <taxon>Prorocentrales</taxon>
        <taxon>Prorocentraceae</taxon>
        <taxon>Prorocentrum</taxon>
    </lineage>
</organism>
<keyword evidence="3" id="KW-1185">Reference proteome</keyword>
<accession>A0ABN9WSU4</accession>
<evidence type="ECO:0000313" key="3">
    <source>
        <dbReference type="Proteomes" id="UP001189429"/>
    </source>
</evidence>
<reference evidence="2" key="1">
    <citation type="submission" date="2023-10" db="EMBL/GenBank/DDBJ databases">
        <authorList>
            <person name="Chen Y."/>
            <person name="Shah S."/>
            <person name="Dougan E. K."/>
            <person name="Thang M."/>
            <person name="Chan C."/>
        </authorList>
    </citation>
    <scope>NUCLEOTIDE SEQUENCE [LARGE SCALE GENOMIC DNA]</scope>
</reference>
<name>A0ABN9WSU4_9DINO</name>
<sequence>MVAKRVLCVPPRAGRKSETALAAFTLELLAWWGAGGRSTLRREACGERPGERRQRTKRPPTTEQRAARAAAFAADGLLGKGCAALAAAGLATPARETALALERLRPATPALPLGCLEELVAAPEIAPNSVLKRGLELNLGKCELVAPSGRAPADLGGLFPAPLLAGAETGVSRVALPDGFELMGAPIGDQAHCGALTNKSADEAKPTLAALADLHPQAGLQLLRYCASFKELVCSARAAPSALHSEALGSFDLCRRRALADLLAADLTDAQRHQAARGLAFAGLGLRRLEARAPGACLASLAATRCLFPALDPACRWAPEDASARAGQALLAHDAQLPGASGALRETLEGATQKGLSAALDDRDHKAFCAGLSESDLAGIQSEQLPVASGFLEAPPNENLGLLFEPEELVTEVKRRLLVPVYESEHYCPCCDGVCD</sequence>
<comment type="caution">
    <text evidence="2">The sequence shown here is derived from an EMBL/GenBank/DDBJ whole genome shotgun (WGS) entry which is preliminary data.</text>
</comment>
<dbReference type="Proteomes" id="UP001189429">
    <property type="component" value="Unassembled WGS sequence"/>
</dbReference>
<gene>
    <name evidence="2" type="ORF">PCOR1329_LOCUS69393</name>
</gene>
<dbReference type="PANTHER" id="PTHR48462">
    <property type="entry name" value="PROTEIN, PUTATIVE-RELATED"/>
    <property type="match status" value="1"/>
</dbReference>
<protein>
    <submittedName>
        <fullName evidence="2">Uncharacterized protein</fullName>
    </submittedName>
</protein>
<evidence type="ECO:0000256" key="1">
    <source>
        <dbReference type="SAM" id="MobiDB-lite"/>
    </source>
</evidence>
<proteinExistence type="predicted"/>
<evidence type="ECO:0000313" key="2">
    <source>
        <dbReference type="EMBL" id="CAK0888644.1"/>
    </source>
</evidence>
<dbReference type="EMBL" id="CAUYUJ010019108">
    <property type="protein sequence ID" value="CAK0888644.1"/>
    <property type="molecule type" value="Genomic_DNA"/>
</dbReference>